<dbReference type="Gene3D" id="2.130.10.10">
    <property type="entry name" value="YVTN repeat-like/Quinoprotein amine dehydrogenase"/>
    <property type="match status" value="1"/>
</dbReference>
<proteinExistence type="predicted"/>
<feature type="compositionally biased region" description="Pro residues" evidence="1">
    <location>
        <begin position="117"/>
        <end position="131"/>
    </location>
</feature>
<sequence length="466" mass="49816">MDPRGQPVGPARPGVPPQMMRPQGGPPPGAFPGGPRGPAGAPFGAPMGPGGPMGPPRGPGPQMGPPRGPGPQMGPPRGPGPQMGPPRGPGPQMGPPRGQQGPPPPGVRGLMPGMTPQGPPGARPGMPPPGTMPMGPDGKLRMQPQTAPGAPPAGMPGTGMPPQQVPRGPMGHVGGGTGGMPAPDARQPVPSKTDSHGLQQKDLAQRSRNLRTLEDDERSDHQFGEEILNKGLQTFARLVALNDVGDLGAWNGYTWKSRRPPSVFFINITHDPEGRLWAVTESNEVGKLTVKGFKAIGHIGQEDVVDITFDPKDGTLWAINRVGELLHWNGYTWDKKYHAGFHKLRAATFDRKGNLWVVNTAGEIAMWDEEEQQWDLKKVPGATRLHTLAFDENNKLWVLGSHGELMLLAANRWVVYGWVGCWKFRDISFRWSKTAIEQLRAVRSTGTVFGGRSSALADRLPVPQGA</sequence>
<evidence type="ECO:0000256" key="1">
    <source>
        <dbReference type="SAM" id="MobiDB-lite"/>
    </source>
</evidence>
<feature type="compositionally biased region" description="Low complexity" evidence="1">
    <location>
        <begin position="158"/>
        <end position="170"/>
    </location>
</feature>
<dbReference type="AlphaFoldDB" id="A0A139Y4Z2"/>
<evidence type="ECO:0000313" key="3">
    <source>
        <dbReference type="Proteomes" id="UP000074247"/>
    </source>
</evidence>
<reference evidence="2 3" key="1">
    <citation type="journal article" date="2016" name="Nat. Commun.">
        <title>Local admixture of amplified and diversified secreted pathogenesis determinants shapes mosaic Toxoplasma gondii genomes.</title>
        <authorList>
            <person name="Lorenzi H."/>
            <person name="Khan A."/>
            <person name="Behnke M.S."/>
            <person name="Namasivayam S."/>
            <person name="Swapna L.S."/>
            <person name="Hadjithomas M."/>
            <person name="Karamycheva S."/>
            <person name="Pinney D."/>
            <person name="Brunk B.P."/>
            <person name="Ajioka J.W."/>
            <person name="Ajzenberg D."/>
            <person name="Boothroyd J.C."/>
            <person name="Boyle J.P."/>
            <person name="Darde M.L."/>
            <person name="Diaz-Miranda M.A."/>
            <person name="Dubey J.P."/>
            <person name="Fritz H.M."/>
            <person name="Gennari S.M."/>
            <person name="Gregory B.D."/>
            <person name="Kim K."/>
            <person name="Saeij J.P."/>
            <person name="Su C."/>
            <person name="White M.W."/>
            <person name="Zhu X.Q."/>
            <person name="Howe D.K."/>
            <person name="Rosenthal B.M."/>
            <person name="Grigg M.E."/>
            <person name="Parkinson J."/>
            <person name="Liu L."/>
            <person name="Kissinger J.C."/>
            <person name="Roos D.S."/>
            <person name="Sibley L.D."/>
        </authorList>
    </citation>
    <scope>NUCLEOTIDE SEQUENCE [LARGE SCALE GENOMIC DNA]</scope>
    <source>
        <strain evidence="2 3">ARI</strain>
    </source>
</reference>
<organism evidence="2 3">
    <name type="scientific">Toxoplasma gondii ARI</name>
    <dbReference type="NCBI Taxonomy" id="1074872"/>
    <lineage>
        <taxon>Eukaryota</taxon>
        <taxon>Sar</taxon>
        <taxon>Alveolata</taxon>
        <taxon>Apicomplexa</taxon>
        <taxon>Conoidasida</taxon>
        <taxon>Coccidia</taxon>
        <taxon>Eucoccidiorida</taxon>
        <taxon>Eimeriorina</taxon>
        <taxon>Sarcocystidae</taxon>
        <taxon>Toxoplasma</taxon>
    </lineage>
</organism>
<dbReference type="EMBL" id="AGQS02003873">
    <property type="protein sequence ID" value="KYF46181.1"/>
    <property type="molecule type" value="Genomic_DNA"/>
</dbReference>
<dbReference type="Proteomes" id="UP000074247">
    <property type="component" value="Unassembled WGS sequence"/>
</dbReference>
<accession>A0A139Y4Z2</accession>
<comment type="caution">
    <text evidence="2">The sequence shown here is derived from an EMBL/GenBank/DDBJ whole genome shotgun (WGS) entry which is preliminary data.</text>
</comment>
<feature type="compositionally biased region" description="Pro residues" evidence="1">
    <location>
        <begin position="52"/>
        <end position="94"/>
    </location>
</feature>
<dbReference type="SUPFAM" id="SSF101898">
    <property type="entry name" value="NHL repeat"/>
    <property type="match status" value="1"/>
</dbReference>
<dbReference type="OrthoDB" id="331876at2759"/>
<name>A0A139Y4Z2_TOXGO</name>
<gene>
    <name evidence="2" type="ORF">TGARI_232130</name>
</gene>
<evidence type="ECO:0000313" key="2">
    <source>
        <dbReference type="EMBL" id="KYF46181.1"/>
    </source>
</evidence>
<protein>
    <submittedName>
        <fullName evidence="2">Uncharacterized protein</fullName>
    </submittedName>
</protein>
<dbReference type="InterPro" id="IPR015943">
    <property type="entry name" value="WD40/YVTN_repeat-like_dom_sf"/>
</dbReference>
<dbReference type="VEuPathDB" id="ToxoDB:TGARI_232130"/>
<feature type="region of interest" description="Disordered" evidence="1">
    <location>
        <begin position="1"/>
        <end position="218"/>
    </location>
</feature>
<feature type="compositionally biased region" description="Low complexity" evidence="1">
    <location>
        <begin position="132"/>
        <end position="148"/>
    </location>
</feature>